<proteinExistence type="predicted"/>
<dbReference type="GO" id="GO:0006508">
    <property type="term" value="P:proteolysis"/>
    <property type="evidence" value="ECO:0007669"/>
    <property type="project" value="InterPro"/>
</dbReference>
<dbReference type="InterPro" id="IPR009003">
    <property type="entry name" value="Peptidase_S1_PA"/>
</dbReference>
<dbReference type="Gene3D" id="2.40.10.10">
    <property type="entry name" value="Trypsin-like serine proteases"/>
    <property type="match status" value="1"/>
</dbReference>
<dbReference type="Proteomes" id="UP001205105">
    <property type="component" value="Unassembled WGS sequence"/>
</dbReference>
<dbReference type="SUPFAM" id="SSF50494">
    <property type="entry name" value="Trypsin-like serine proteases"/>
    <property type="match status" value="1"/>
</dbReference>
<dbReference type="AlphaFoldDB" id="A0AAD5DEW5"/>
<dbReference type="PROSITE" id="PS50240">
    <property type="entry name" value="TRYPSIN_DOM"/>
    <property type="match status" value="1"/>
</dbReference>
<dbReference type="PANTHER" id="PTHR24258">
    <property type="entry name" value="SERINE PROTEASE-RELATED"/>
    <property type="match status" value="1"/>
</dbReference>
<comment type="caution">
    <text evidence="2">The sequence shown here is derived from an EMBL/GenBank/DDBJ whole genome shotgun (WGS) entry which is preliminary data.</text>
</comment>
<keyword evidence="3" id="KW-1185">Reference proteome</keyword>
<organism evidence="2 3">
    <name type="scientific">Chlorella ohadii</name>
    <dbReference type="NCBI Taxonomy" id="2649997"/>
    <lineage>
        <taxon>Eukaryota</taxon>
        <taxon>Viridiplantae</taxon>
        <taxon>Chlorophyta</taxon>
        <taxon>core chlorophytes</taxon>
        <taxon>Trebouxiophyceae</taxon>
        <taxon>Chlorellales</taxon>
        <taxon>Chlorellaceae</taxon>
        <taxon>Chlorella clade</taxon>
        <taxon>Chlorella</taxon>
    </lineage>
</organism>
<dbReference type="GO" id="GO:0004252">
    <property type="term" value="F:serine-type endopeptidase activity"/>
    <property type="evidence" value="ECO:0007669"/>
    <property type="project" value="InterPro"/>
</dbReference>
<evidence type="ECO:0000313" key="2">
    <source>
        <dbReference type="EMBL" id="KAI7836337.1"/>
    </source>
</evidence>
<sequence>MSCGAGLCLRLEHASSCSGLRVCALLLTASSQRFVPSATRLPPMPLELQGDSGGPVIWRSPAGPAGDLAVGVVSWGKGCASDTPGVYADVAAASQWIKNTIQWLLFEDAAGRIPGPGTK</sequence>
<evidence type="ECO:0000259" key="1">
    <source>
        <dbReference type="PROSITE" id="PS50240"/>
    </source>
</evidence>
<evidence type="ECO:0000313" key="3">
    <source>
        <dbReference type="Proteomes" id="UP001205105"/>
    </source>
</evidence>
<feature type="domain" description="Peptidase S1" evidence="1">
    <location>
        <begin position="15"/>
        <end position="102"/>
    </location>
</feature>
<protein>
    <recommendedName>
        <fullName evidence="1">Peptidase S1 domain-containing protein</fullName>
    </recommendedName>
</protein>
<name>A0AAD5DEW5_9CHLO</name>
<dbReference type="InterPro" id="IPR001254">
    <property type="entry name" value="Trypsin_dom"/>
</dbReference>
<dbReference type="EMBL" id="JADXDR010000193">
    <property type="protein sequence ID" value="KAI7836337.1"/>
    <property type="molecule type" value="Genomic_DNA"/>
</dbReference>
<reference evidence="2" key="1">
    <citation type="submission" date="2020-11" db="EMBL/GenBank/DDBJ databases">
        <title>Chlorella ohadii genome sequencing and assembly.</title>
        <authorList>
            <person name="Murik O."/>
            <person name="Treves H."/>
            <person name="Kedem I."/>
            <person name="Shotland Y."/>
            <person name="Kaplan A."/>
        </authorList>
    </citation>
    <scope>NUCLEOTIDE SEQUENCE</scope>
    <source>
        <strain evidence="2">1</strain>
    </source>
</reference>
<dbReference type="PANTHER" id="PTHR24258:SF116">
    <property type="entry name" value="FI16631P1-RELATED"/>
    <property type="match status" value="1"/>
</dbReference>
<dbReference type="Pfam" id="PF00089">
    <property type="entry name" value="Trypsin"/>
    <property type="match status" value="1"/>
</dbReference>
<gene>
    <name evidence="2" type="ORF">COHA_009796</name>
</gene>
<accession>A0AAD5DEW5</accession>
<dbReference type="InterPro" id="IPR043504">
    <property type="entry name" value="Peptidase_S1_PA_chymotrypsin"/>
</dbReference>